<dbReference type="Pfam" id="PF06985">
    <property type="entry name" value="HET"/>
    <property type="match status" value="1"/>
</dbReference>
<organism evidence="3 4">
    <name type="scientific">Phialocephala subalpina</name>
    <dbReference type="NCBI Taxonomy" id="576137"/>
    <lineage>
        <taxon>Eukaryota</taxon>
        <taxon>Fungi</taxon>
        <taxon>Dikarya</taxon>
        <taxon>Ascomycota</taxon>
        <taxon>Pezizomycotina</taxon>
        <taxon>Leotiomycetes</taxon>
        <taxon>Helotiales</taxon>
        <taxon>Mollisiaceae</taxon>
        <taxon>Phialocephala</taxon>
        <taxon>Phialocephala fortinii species complex</taxon>
    </lineage>
</organism>
<dbReference type="PANTHER" id="PTHR24148">
    <property type="entry name" value="ANKYRIN REPEAT DOMAIN-CONTAINING PROTEIN 39 HOMOLOG-RELATED"/>
    <property type="match status" value="1"/>
</dbReference>
<feature type="region of interest" description="Disordered" evidence="1">
    <location>
        <begin position="1"/>
        <end position="24"/>
    </location>
</feature>
<dbReference type="Proteomes" id="UP000184330">
    <property type="component" value="Unassembled WGS sequence"/>
</dbReference>
<sequence>MAHSKRKRDDLSPTPPIGILTSSSQSNRNYEHFPLATTTSIRILELQPGEGTTTLKCKLSTVERGNAAPYEAISYSWGRSSDTRVIYCESKKLKVTVNLRDALWRIRDPVEVKMLWADAVCINQNDNEERANQVKQMGSIYANAVRVLVWLDVPNAKFGDFDYLFDVDVDNRRHSDSRIGRASLVLEEYVSKLEAADLHTEGLDPDSNAVGHAFSHLLDSPWFTRLWVVQEVGLAKSVVAMFGDTTIDFVDLIRVILRLECRTLLIDRLGLVTAAKANIFTAFPARAIELAGEVEEDWDFLELMEVTRGQKASDRRDYIYALLGHPSAMIDGAPIVVPNYNMKADGLFFDIAVKLIRSTNSLRVLSAVQHIDESQVNEGAVSWIPTWTRDTAITSLGVPRDHYFDVTYDASAGTDPNWELSKSTKLLKVHGFVFDMIEECISTETQEEEDGARLPKTTDQLIVEASNMESVSTALEFLLNIGQTLTAGYSNDKPENFASAFAAFRLHLIKEAYNEGKFIPMDLAPEGRAKLRETAQGEDIDGIYWAASRFCTGRKLFSTQKGLLGLGPGILKAGDTCCILFGAPVPIVLRRVGHHYKLVGEAYVHGVMKGEAMVDFMLGQEQQVQIFDIK</sequence>
<protein>
    <recommendedName>
        <fullName evidence="2">Heterokaryon incompatibility domain-containing protein</fullName>
    </recommendedName>
</protein>
<proteinExistence type="predicted"/>
<evidence type="ECO:0000256" key="1">
    <source>
        <dbReference type="SAM" id="MobiDB-lite"/>
    </source>
</evidence>
<keyword evidence="4" id="KW-1185">Reference proteome</keyword>
<gene>
    <name evidence="3" type="ORF">PAC_02576</name>
</gene>
<dbReference type="Pfam" id="PF26639">
    <property type="entry name" value="Het-6_barrel"/>
    <property type="match status" value="1"/>
</dbReference>
<reference evidence="3 4" key="1">
    <citation type="submission" date="2016-03" db="EMBL/GenBank/DDBJ databases">
        <authorList>
            <person name="Ploux O."/>
        </authorList>
    </citation>
    <scope>NUCLEOTIDE SEQUENCE [LARGE SCALE GENOMIC DNA]</scope>
    <source>
        <strain evidence="3 4">UAMH 11012</strain>
    </source>
</reference>
<dbReference type="InterPro" id="IPR052895">
    <property type="entry name" value="HetReg/Transcr_Mod"/>
</dbReference>
<evidence type="ECO:0000313" key="3">
    <source>
        <dbReference type="EMBL" id="CZR52699.1"/>
    </source>
</evidence>
<dbReference type="AlphaFoldDB" id="A0A1L7WIU6"/>
<dbReference type="OrthoDB" id="5386682at2759"/>
<accession>A0A1L7WIU6</accession>
<name>A0A1L7WIU6_9HELO</name>
<feature type="domain" description="Heterokaryon incompatibility" evidence="2">
    <location>
        <begin position="70"/>
        <end position="231"/>
    </location>
</feature>
<dbReference type="InterPro" id="IPR010730">
    <property type="entry name" value="HET"/>
</dbReference>
<dbReference type="EMBL" id="FJOG01000003">
    <property type="protein sequence ID" value="CZR52699.1"/>
    <property type="molecule type" value="Genomic_DNA"/>
</dbReference>
<evidence type="ECO:0000313" key="4">
    <source>
        <dbReference type="Proteomes" id="UP000184330"/>
    </source>
</evidence>
<dbReference type="PANTHER" id="PTHR24148:SF64">
    <property type="entry name" value="HETEROKARYON INCOMPATIBILITY DOMAIN-CONTAINING PROTEIN"/>
    <property type="match status" value="1"/>
</dbReference>
<evidence type="ECO:0000259" key="2">
    <source>
        <dbReference type="Pfam" id="PF06985"/>
    </source>
</evidence>